<dbReference type="GeneID" id="93365277"/>
<keyword evidence="3" id="KW-1185">Reference proteome</keyword>
<reference evidence="2 3" key="1">
    <citation type="submission" date="2009-04" db="EMBL/GenBank/DDBJ databases">
        <authorList>
            <person name="Sebastian Y."/>
            <person name="Madupu R."/>
            <person name="Durkin A.S."/>
            <person name="Torralba M."/>
            <person name="Methe B."/>
            <person name="Sutton G.G."/>
            <person name="Strausberg R.L."/>
            <person name="Nelson K.E."/>
        </authorList>
    </citation>
    <scope>NUCLEOTIDE SEQUENCE [LARGE SCALE GENOMIC DNA]</scope>
    <source>
        <strain evidence="3">ATCC 35406 / BCRC 14492 / JCM 8526 / NCTC 13058 / HG 370</strain>
    </source>
</reference>
<sequence>MANVGILTMNLRENMGGILQAYALYKEVEQLGHTPILFRLSKDESPLKSMLRKVMERNPFAGIYDHNHIHRRFLNCQPMCDFVDRAFSRKTKIVSSEKDFITTGNALDAIIVGSDQVWRYAYVGNKIEKYFLKGIDNSTKKIAYAASFGISEWEGHNDAQNKELEDLLQQFDYVSVREQSGIAILENTFHYTKGSVCLDPTLLHPASFYDELIETYSKSNETPLPRSKYILAYVLDLSSEKMKSIEGYAQKQGMEVVFASIPTHKRSLSPASWLAHMRSADMVITDSFHGTVFSFIYHRPCISLQNRFRGKDRLSSLLNTLKIDIISHEKEINGSLLSTEVEDNDILLQAVKKSQQKLSTNIM</sequence>
<dbReference type="STRING" id="553175.POREN0001_0281"/>
<dbReference type="InterPro" id="IPR007345">
    <property type="entry name" value="Polysacch_pyruvyl_Trfase"/>
</dbReference>
<evidence type="ECO:0000313" key="3">
    <source>
        <dbReference type="Proteomes" id="UP000004295"/>
    </source>
</evidence>
<accession>C3JAP4</accession>
<dbReference type="eggNOG" id="COG2327">
    <property type="taxonomic scope" value="Bacteria"/>
</dbReference>
<feature type="domain" description="Polysaccharide pyruvyl transferase" evidence="1">
    <location>
        <begin position="14"/>
        <end position="305"/>
    </location>
</feature>
<comment type="caution">
    <text evidence="2">The sequence shown here is derived from an EMBL/GenBank/DDBJ whole genome shotgun (WGS) entry which is preliminary data.</text>
</comment>
<proteinExistence type="predicted"/>
<dbReference type="Pfam" id="PF04230">
    <property type="entry name" value="PS_pyruv_trans"/>
    <property type="match status" value="1"/>
</dbReference>
<gene>
    <name evidence="2" type="ORF">POREN0001_0281</name>
</gene>
<dbReference type="Proteomes" id="UP000004295">
    <property type="component" value="Unassembled WGS sequence"/>
</dbReference>
<dbReference type="EMBL" id="ACNN01000020">
    <property type="protein sequence ID" value="EEN82641.1"/>
    <property type="molecule type" value="Genomic_DNA"/>
</dbReference>
<name>C3JAP4_POREA</name>
<dbReference type="AlphaFoldDB" id="C3JAP4"/>
<dbReference type="RefSeq" id="WP_004333521.1">
    <property type="nucleotide sequence ID" value="NZ_ACNN01000020.1"/>
</dbReference>
<evidence type="ECO:0000313" key="2">
    <source>
        <dbReference type="EMBL" id="EEN82641.1"/>
    </source>
</evidence>
<evidence type="ECO:0000259" key="1">
    <source>
        <dbReference type="Pfam" id="PF04230"/>
    </source>
</evidence>
<organism evidence="2 3">
    <name type="scientific">Porphyromonas endodontalis (strain ATCC 35406 / DSM 24491 / JCM 8526 / CCUG 16442 / BCRC 14492 / NCTC 13058 / HG 370)</name>
    <name type="common">Bacteroides endodontalis</name>
    <dbReference type="NCBI Taxonomy" id="553175"/>
    <lineage>
        <taxon>Bacteria</taxon>
        <taxon>Pseudomonadati</taxon>
        <taxon>Bacteroidota</taxon>
        <taxon>Bacteroidia</taxon>
        <taxon>Bacteroidales</taxon>
        <taxon>Porphyromonadaceae</taxon>
        <taxon>Porphyromonas</taxon>
    </lineage>
</organism>
<protein>
    <recommendedName>
        <fullName evidence="1">Polysaccharide pyruvyl transferase domain-containing protein</fullName>
    </recommendedName>
</protein>